<dbReference type="EC" id="6.1.1.17" evidence="1"/>
<dbReference type="GO" id="GO:0005739">
    <property type="term" value="C:mitochondrion"/>
    <property type="evidence" value="ECO:0007669"/>
    <property type="project" value="TreeGrafter"/>
</dbReference>
<keyword evidence="5 7" id="KW-0030">Aminoacyl-tRNA synthetase</keyword>
<dbReference type="InterPro" id="IPR014729">
    <property type="entry name" value="Rossmann-like_a/b/a_fold"/>
</dbReference>
<dbReference type="GO" id="GO:0008270">
    <property type="term" value="F:zinc ion binding"/>
    <property type="evidence" value="ECO:0007669"/>
    <property type="project" value="InterPro"/>
</dbReference>
<keyword evidence="2 7" id="KW-0436">Ligase</keyword>
<evidence type="ECO:0000256" key="2">
    <source>
        <dbReference type="ARBA" id="ARBA00022598"/>
    </source>
</evidence>
<evidence type="ECO:0000256" key="1">
    <source>
        <dbReference type="ARBA" id="ARBA00012835"/>
    </source>
</evidence>
<dbReference type="PRINTS" id="PR00987">
    <property type="entry name" value="TRNASYNTHGLU"/>
</dbReference>
<name>A0AAF0E0M2_9BASI</name>
<evidence type="ECO:0000256" key="5">
    <source>
        <dbReference type="ARBA" id="ARBA00023146"/>
    </source>
</evidence>
<evidence type="ECO:0000259" key="8">
    <source>
        <dbReference type="Pfam" id="PF00749"/>
    </source>
</evidence>
<accession>A0AAF0E0M2</accession>
<organism evidence="9 10">
    <name type="scientific">Malassezia obtusa</name>
    <dbReference type="NCBI Taxonomy" id="76774"/>
    <lineage>
        <taxon>Eukaryota</taxon>
        <taxon>Fungi</taxon>
        <taxon>Dikarya</taxon>
        <taxon>Basidiomycota</taxon>
        <taxon>Ustilaginomycotina</taxon>
        <taxon>Malasseziomycetes</taxon>
        <taxon>Malasseziales</taxon>
        <taxon>Malasseziaceae</taxon>
        <taxon>Malassezia</taxon>
    </lineage>
</organism>
<dbReference type="AlphaFoldDB" id="A0AAF0E0M2"/>
<dbReference type="PANTHER" id="PTHR43311">
    <property type="entry name" value="GLUTAMATE--TRNA LIGASE"/>
    <property type="match status" value="1"/>
</dbReference>
<dbReference type="InterPro" id="IPR000924">
    <property type="entry name" value="Glu/Gln-tRNA-synth"/>
</dbReference>
<proteinExistence type="inferred from homology"/>
<evidence type="ECO:0000313" key="10">
    <source>
        <dbReference type="Proteomes" id="UP001214603"/>
    </source>
</evidence>
<dbReference type="NCBIfam" id="TIGR00464">
    <property type="entry name" value="gltX_bact"/>
    <property type="match status" value="1"/>
</dbReference>
<dbReference type="GO" id="GO:0005524">
    <property type="term" value="F:ATP binding"/>
    <property type="evidence" value="ECO:0007669"/>
    <property type="project" value="UniProtKB-KW"/>
</dbReference>
<keyword evidence="7" id="KW-0648">Protein biosynthesis</keyword>
<evidence type="ECO:0000256" key="7">
    <source>
        <dbReference type="RuleBase" id="RU363037"/>
    </source>
</evidence>
<dbReference type="EMBL" id="CP119935">
    <property type="protein sequence ID" value="WFD02992.1"/>
    <property type="molecule type" value="Genomic_DNA"/>
</dbReference>
<keyword evidence="10" id="KW-1185">Reference proteome</keyword>
<sequence>MLAPSLRRAAAAHAGAPAATAARVRFAPSPTGYLHVGGLRTALFNFLLARHTNGACVLRIEDTDQSRLVPGAADALQHALAWAGITFDEGPLQGGAYGPYVQSERLGIYRTYAERLLRAGRAYRDFRPPTQRAVGARASALMREAYLPPGEDEAQERIARGEPFVVRLRMEPDRTFAYDDAVYGRMTFRPDVIGGVGDDPIIVKSDGWPTYHLASVVDDTEMAITHVLRGEEWLPSMPKHLALYEALDVSPPAFVHLPLLINADGSKLSKRSGDVRVDDYRAKHIEPEALVNLVALTGYNHQHADADDAEVLTMAQLIEQFDLARISHSRATLPTDKLPFLNRRHLAAKVHDARTRPAMLARLRPLFRTALGEAADGASDDALLDAAALAAQRVDTLEQVPASVAYLFASPDWGSDECRRFRRSVPTPAFGT</sequence>
<dbReference type="PROSITE" id="PS00178">
    <property type="entry name" value="AA_TRNA_LIGASE_I"/>
    <property type="match status" value="1"/>
</dbReference>
<evidence type="ECO:0000256" key="3">
    <source>
        <dbReference type="ARBA" id="ARBA00022741"/>
    </source>
</evidence>
<dbReference type="InterPro" id="IPR049940">
    <property type="entry name" value="GluQ/Sye"/>
</dbReference>
<dbReference type="InterPro" id="IPR001412">
    <property type="entry name" value="aa-tRNA-synth_I_CS"/>
</dbReference>
<comment type="similarity">
    <text evidence="7">Belongs to the class-I aminoacyl-tRNA synthetase family.</text>
</comment>
<dbReference type="PANTHER" id="PTHR43311:SF2">
    <property type="entry name" value="GLUTAMATE--TRNA LIGASE, MITOCHONDRIAL-RELATED"/>
    <property type="match status" value="1"/>
</dbReference>
<keyword evidence="3 7" id="KW-0547">Nucleotide-binding</keyword>
<evidence type="ECO:0000313" key="9">
    <source>
        <dbReference type="EMBL" id="WFD02992.1"/>
    </source>
</evidence>
<dbReference type="Pfam" id="PF00749">
    <property type="entry name" value="tRNA-synt_1c"/>
    <property type="match status" value="1"/>
</dbReference>
<gene>
    <name evidence="9" type="primary">MSE1</name>
    <name evidence="9" type="ORF">MOBT1_001681</name>
</gene>
<feature type="domain" description="Glutamyl/glutaminyl-tRNA synthetase class Ib catalytic" evidence="8">
    <location>
        <begin position="23"/>
        <end position="338"/>
    </location>
</feature>
<evidence type="ECO:0000256" key="6">
    <source>
        <dbReference type="ARBA" id="ARBA00030865"/>
    </source>
</evidence>
<dbReference type="SUPFAM" id="SSF52374">
    <property type="entry name" value="Nucleotidylyl transferase"/>
    <property type="match status" value="1"/>
</dbReference>
<dbReference type="InterPro" id="IPR004527">
    <property type="entry name" value="Glu-tRNA-ligase_bac/mito"/>
</dbReference>
<dbReference type="InterPro" id="IPR020058">
    <property type="entry name" value="Glu/Gln-tRNA-synth_Ib_cat-dom"/>
</dbReference>
<dbReference type="Proteomes" id="UP001214603">
    <property type="component" value="Chromosome 2"/>
</dbReference>
<dbReference type="Gene3D" id="3.40.50.620">
    <property type="entry name" value="HUPs"/>
    <property type="match status" value="1"/>
</dbReference>
<evidence type="ECO:0000256" key="4">
    <source>
        <dbReference type="ARBA" id="ARBA00022840"/>
    </source>
</evidence>
<reference evidence="9" key="1">
    <citation type="submission" date="2023-03" db="EMBL/GenBank/DDBJ databases">
        <title>Mating type loci evolution in Malassezia.</title>
        <authorList>
            <person name="Coelho M.A."/>
        </authorList>
    </citation>
    <scope>NUCLEOTIDE SEQUENCE</scope>
    <source>
        <strain evidence="9">CBS 7876</strain>
    </source>
</reference>
<dbReference type="InterPro" id="IPR033910">
    <property type="entry name" value="GluRS_core"/>
</dbReference>
<dbReference type="CDD" id="cd00808">
    <property type="entry name" value="GluRS_core"/>
    <property type="match status" value="1"/>
</dbReference>
<keyword evidence="4 7" id="KW-0067">ATP-binding</keyword>
<dbReference type="GO" id="GO:0006424">
    <property type="term" value="P:glutamyl-tRNA aminoacylation"/>
    <property type="evidence" value="ECO:0007669"/>
    <property type="project" value="InterPro"/>
</dbReference>
<dbReference type="GO" id="GO:0004818">
    <property type="term" value="F:glutamate-tRNA ligase activity"/>
    <property type="evidence" value="ECO:0007669"/>
    <property type="project" value="UniProtKB-EC"/>
</dbReference>
<protein>
    <recommendedName>
        <fullName evidence="1">glutamate--tRNA ligase</fullName>
        <ecNumber evidence="1">6.1.1.17</ecNumber>
    </recommendedName>
    <alternativeName>
        <fullName evidence="6">Glutamyl-tRNA synthetase</fullName>
    </alternativeName>
</protein>